<reference evidence="2 3" key="1">
    <citation type="submission" date="2019-02" db="EMBL/GenBank/DDBJ databases">
        <title>Deep-cultivation of Planctomycetes and their phenomic and genomic characterization uncovers novel biology.</title>
        <authorList>
            <person name="Wiegand S."/>
            <person name="Jogler M."/>
            <person name="Boedeker C."/>
            <person name="Pinto D."/>
            <person name="Vollmers J."/>
            <person name="Rivas-Marin E."/>
            <person name="Kohn T."/>
            <person name="Peeters S.H."/>
            <person name="Heuer A."/>
            <person name="Rast P."/>
            <person name="Oberbeckmann S."/>
            <person name="Bunk B."/>
            <person name="Jeske O."/>
            <person name="Meyerdierks A."/>
            <person name="Storesund J.E."/>
            <person name="Kallscheuer N."/>
            <person name="Luecker S."/>
            <person name="Lage O.M."/>
            <person name="Pohl T."/>
            <person name="Merkel B.J."/>
            <person name="Hornburger P."/>
            <person name="Mueller R.-W."/>
            <person name="Bruemmer F."/>
            <person name="Labrenz M."/>
            <person name="Spormann A.M."/>
            <person name="Op den Camp H."/>
            <person name="Overmann J."/>
            <person name="Amann R."/>
            <person name="Jetten M.S.M."/>
            <person name="Mascher T."/>
            <person name="Medema M.H."/>
            <person name="Devos D.P."/>
            <person name="Kaster A.-K."/>
            <person name="Ovreas L."/>
            <person name="Rohde M."/>
            <person name="Galperin M.Y."/>
            <person name="Jogler C."/>
        </authorList>
    </citation>
    <scope>NUCLEOTIDE SEQUENCE [LARGE SCALE GENOMIC DNA]</scope>
    <source>
        <strain evidence="2 3">I41</strain>
    </source>
</reference>
<dbReference type="Proteomes" id="UP000317909">
    <property type="component" value="Chromosome"/>
</dbReference>
<protein>
    <submittedName>
        <fullName evidence="2">Uncharacterized protein</fullName>
    </submittedName>
</protein>
<accession>A0A517U379</accession>
<organism evidence="2 3">
    <name type="scientific">Lacipirellula limnantheis</name>
    <dbReference type="NCBI Taxonomy" id="2528024"/>
    <lineage>
        <taxon>Bacteria</taxon>
        <taxon>Pseudomonadati</taxon>
        <taxon>Planctomycetota</taxon>
        <taxon>Planctomycetia</taxon>
        <taxon>Pirellulales</taxon>
        <taxon>Lacipirellulaceae</taxon>
        <taxon>Lacipirellula</taxon>
    </lineage>
</organism>
<dbReference type="AlphaFoldDB" id="A0A517U379"/>
<evidence type="ECO:0000256" key="1">
    <source>
        <dbReference type="SAM" id="MobiDB-lite"/>
    </source>
</evidence>
<dbReference type="KEGG" id="llh:I41_42880"/>
<evidence type="ECO:0000313" key="2">
    <source>
        <dbReference type="EMBL" id="QDT75079.1"/>
    </source>
</evidence>
<dbReference type="RefSeq" id="WP_145434778.1">
    <property type="nucleotide sequence ID" value="NZ_CP036339.1"/>
</dbReference>
<feature type="compositionally biased region" description="Polar residues" evidence="1">
    <location>
        <begin position="198"/>
        <end position="208"/>
    </location>
</feature>
<feature type="compositionally biased region" description="Low complexity" evidence="1">
    <location>
        <begin position="184"/>
        <end position="196"/>
    </location>
</feature>
<gene>
    <name evidence="2" type="ORF">I41_42880</name>
</gene>
<feature type="compositionally biased region" description="Low complexity" evidence="1">
    <location>
        <begin position="163"/>
        <end position="175"/>
    </location>
</feature>
<keyword evidence="3" id="KW-1185">Reference proteome</keyword>
<name>A0A517U379_9BACT</name>
<proteinExistence type="predicted"/>
<dbReference type="OrthoDB" id="277538at2"/>
<dbReference type="EMBL" id="CP036339">
    <property type="protein sequence ID" value="QDT75079.1"/>
    <property type="molecule type" value="Genomic_DNA"/>
</dbReference>
<evidence type="ECO:0000313" key="3">
    <source>
        <dbReference type="Proteomes" id="UP000317909"/>
    </source>
</evidence>
<sequence length="208" mass="23664">MSSPAQVRSTDAIEALRASLLKFQQRVQTAVDVLDGELHRASNWVEHDRPAYWKQQTHDAEDAVHSAKLELERCLMMTVAGERPTCREQKAALEAAKVRRAYCQEKCESVRRWQRNFRHEQFEYDGRIGQLRRAMELDVPKAAALLQTILRRLEEYQIERPPESSLPSEPTAPTANHTSSIRQPASAATETATEPAIDQNNHLLTPDP</sequence>
<feature type="region of interest" description="Disordered" evidence="1">
    <location>
        <begin position="159"/>
        <end position="208"/>
    </location>
</feature>